<dbReference type="SUPFAM" id="SSF141086">
    <property type="entry name" value="Agglutinin HPA-like"/>
    <property type="match status" value="3"/>
</dbReference>
<dbReference type="OrthoDB" id="291007at2759"/>
<evidence type="ECO:0000313" key="3">
    <source>
        <dbReference type="EMBL" id="RPA97726.1"/>
    </source>
</evidence>
<dbReference type="Gene3D" id="2.60.40.2080">
    <property type="match status" value="3"/>
</dbReference>
<evidence type="ECO:0000313" key="4">
    <source>
        <dbReference type="Proteomes" id="UP000276215"/>
    </source>
</evidence>
<dbReference type="GO" id="GO:0007155">
    <property type="term" value="P:cell adhesion"/>
    <property type="evidence" value="ECO:0007669"/>
    <property type="project" value="InterPro"/>
</dbReference>
<sequence length="299" mass="32885">MTSSSSSEAACASWTPPASEDQYSQPPILQTGHFNSREVRTVWHKNAKVTRRIHFSSPYSGDPGLVVAITNLDLDSASPHIAVSVSDKCASSFTGTILSRKPFYAGACSWLSIPPEDEDFLCGTVRENWVRDNRPQINAIHPVQFTRNFASPPKVVVWLSEVELGRWVRVSAAFIHTYGFSVRFETNDLAEPAKDAVVSWVAYPADMPGIFSGTASTKAQRPTTSPQLYNTGYIGFPEGVFKKTPRVMAGLNYLDLGSKRISRINVECSNVNIFGMTWDANSWCDSVLNGAGISYLAFE</sequence>
<dbReference type="GO" id="GO:0030246">
    <property type="term" value="F:carbohydrate binding"/>
    <property type="evidence" value="ECO:0007669"/>
    <property type="project" value="InterPro"/>
</dbReference>
<accession>A0A3N4JHI1</accession>
<name>A0A3N4JHI1_9PEZI</name>
<protein>
    <recommendedName>
        <fullName evidence="2">H-type lectin domain-containing protein</fullName>
    </recommendedName>
</protein>
<evidence type="ECO:0000256" key="1">
    <source>
        <dbReference type="SAM" id="MobiDB-lite"/>
    </source>
</evidence>
<feature type="region of interest" description="Disordered" evidence="1">
    <location>
        <begin position="1"/>
        <end position="27"/>
    </location>
</feature>
<feature type="compositionally biased region" description="Low complexity" evidence="1">
    <location>
        <begin position="1"/>
        <end position="13"/>
    </location>
</feature>
<dbReference type="AlphaFoldDB" id="A0A3N4JHI1"/>
<dbReference type="STRING" id="1336337.A0A3N4JHI1"/>
<keyword evidence="4" id="KW-1185">Reference proteome</keyword>
<feature type="domain" description="H-type lectin" evidence="2">
    <location>
        <begin position="240"/>
        <end position="298"/>
    </location>
</feature>
<dbReference type="Proteomes" id="UP000276215">
    <property type="component" value="Unassembled WGS sequence"/>
</dbReference>
<dbReference type="InterPro" id="IPR037221">
    <property type="entry name" value="H-type_lectin_dom_sf"/>
</dbReference>
<evidence type="ECO:0000259" key="2">
    <source>
        <dbReference type="Pfam" id="PF09458"/>
    </source>
</evidence>
<feature type="domain" description="H-type lectin" evidence="2">
    <location>
        <begin position="142"/>
        <end position="203"/>
    </location>
</feature>
<dbReference type="EMBL" id="ML120401">
    <property type="protein sequence ID" value="RPA97726.1"/>
    <property type="molecule type" value="Genomic_DNA"/>
</dbReference>
<reference evidence="3 4" key="1">
    <citation type="journal article" date="2018" name="Nat. Ecol. Evol.">
        <title>Pezizomycetes genomes reveal the molecular basis of ectomycorrhizal truffle lifestyle.</title>
        <authorList>
            <person name="Murat C."/>
            <person name="Payen T."/>
            <person name="Noel B."/>
            <person name="Kuo A."/>
            <person name="Morin E."/>
            <person name="Chen J."/>
            <person name="Kohler A."/>
            <person name="Krizsan K."/>
            <person name="Balestrini R."/>
            <person name="Da Silva C."/>
            <person name="Montanini B."/>
            <person name="Hainaut M."/>
            <person name="Levati E."/>
            <person name="Barry K.W."/>
            <person name="Belfiori B."/>
            <person name="Cichocki N."/>
            <person name="Clum A."/>
            <person name="Dockter R.B."/>
            <person name="Fauchery L."/>
            <person name="Guy J."/>
            <person name="Iotti M."/>
            <person name="Le Tacon F."/>
            <person name="Lindquist E.A."/>
            <person name="Lipzen A."/>
            <person name="Malagnac F."/>
            <person name="Mello A."/>
            <person name="Molinier V."/>
            <person name="Miyauchi S."/>
            <person name="Poulain J."/>
            <person name="Riccioni C."/>
            <person name="Rubini A."/>
            <person name="Sitrit Y."/>
            <person name="Splivallo R."/>
            <person name="Traeger S."/>
            <person name="Wang M."/>
            <person name="Zifcakova L."/>
            <person name="Wipf D."/>
            <person name="Zambonelli A."/>
            <person name="Paolocci F."/>
            <person name="Nowrousian M."/>
            <person name="Ottonello S."/>
            <person name="Baldrian P."/>
            <person name="Spatafora J.W."/>
            <person name="Henrissat B."/>
            <person name="Nagy L.G."/>
            <person name="Aury J.M."/>
            <person name="Wincker P."/>
            <person name="Grigoriev I.V."/>
            <person name="Bonfante P."/>
            <person name="Martin F.M."/>
        </authorList>
    </citation>
    <scope>NUCLEOTIDE SEQUENCE [LARGE SCALE GENOMIC DNA]</scope>
    <source>
        <strain evidence="3 4">120613-1</strain>
    </source>
</reference>
<organism evidence="3 4">
    <name type="scientific">Choiromyces venosus 120613-1</name>
    <dbReference type="NCBI Taxonomy" id="1336337"/>
    <lineage>
        <taxon>Eukaryota</taxon>
        <taxon>Fungi</taxon>
        <taxon>Dikarya</taxon>
        <taxon>Ascomycota</taxon>
        <taxon>Pezizomycotina</taxon>
        <taxon>Pezizomycetes</taxon>
        <taxon>Pezizales</taxon>
        <taxon>Tuberaceae</taxon>
        <taxon>Choiromyces</taxon>
    </lineage>
</organism>
<dbReference type="InterPro" id="IPR019019">
    <property type="entry name" value="H-type_lectin_domain"/>
</dbReference>
<proteinExistence type="predicted"/>
<dbReference type="Pfam" id="PF09458">
    <property type="entry name" value="H_lectin"/>
    <property type="match status" value="2"/>
</dbReference>
<gene>
    <name evidence="3" type="ORF">L873DRAFT_1809129</name>
</gene>